<dbReference type="RefSeq" id="WP_405336972.1">
    <property type="nucleotide sequence ID" value="NZ_JBANFI010000001.1"/>
</dbReference>
<dbReference type="SUPFAM" id="SSF63829">
    <property type="entry name" value="Calcium-dependent phosphotriesterase"/>
    <property type="match status" value="1"/>
</dbReference>
<dbReference type="PANTHER" id="PTHR24104:SF25">
    <property type="entry name" value="PROTEIN LIN-41"/>
    <property type="match status" value="1"/>
</dbReference>
<evidence type="ECO:0000256" key="1">
    <source>
        <dbReference type="ARBA" id="ARBA00022737"/>
    </source>
</evidence>
<dbReference type="InterPro" id="IPR001258">
    <property type="entry name" value="NHL_repeat"/>
</dbReference>
<dbReference type="Proteomes" id="UP001621714">
    <property type="component" value="Unassembled WGS sequence"/>
</dbReference>
<evidence type="ECO:0000313" key="4">
    <source>
        <dbReference type="Proteomes" id="UP001621714"/>
    </source>
</evidence>
<name>A0ABW8PUM8_9GAMM</name>
<dbReference type="InterPro" id="IPR050952">
    <property type="entry name" value="TRIM-NHL_E3_ligases"/>
</dbReference>
<proteinExistence type="predicted"/>
<dbReference type="EMBL" id="JBANFI010000001">
    <property type="protein sequence ID" value="MFK7159970.1"/>
    <property type="molecule type" value="Genomic_DNA"/>
</dbReference>
<dbReference type="PROSITE" id="PS51125">
    <property type="entry name" value="NHL"/>
    <property type="match status" value="2"/>
</dbReference>
<protein>
    <submittedName>
        <fullName evidence="3">NHL repeat-containing protein</fullName>
    </submittedName>
</protein>
<reference evidence="3 4" key="1">
    <citation type="submission" date="2024-02" db="EMBL/GenBank/DDBJ databases">
        <title>Marinospirillum sp. MEB 164 isolated from Lonar lake sediment.</title>
        <authorList>
            <person name="Joshi A."/>
            <person name="Thite S."/>
        </authorList>
    </citation>
    <scope>NUCLEOTIDE SEQUENCE [LARGE SCALE GENOMIC DNA]</scope>
    <source>
        <strain evidence="3 4">MEB164</strain>
    </source>
</reference>
<comment type="caution">
    <text evidence="3">The sequence shown here is derived from an EMBL/GenBank/DDBJ whole genome shotgun (WGS) entry which is preliminary data.</text>
</comment>
<evidence type="ECO:0000313" key="3">
    <source>
        <dbReference type="EMBL" id="MFK7159970.1"/>
    </source>
</evidence>
<dbReference type="InterPro" id="IPR011042">
    <property type="entry name" value="6-blade_b-propeller_TolB-like"/>
</dbReference>
<accession>A0ABW8PUM8</accession>
<feature type="repeat" description="NHL" evidence="2">
    <location>
        <begin position="551"/>
        <end position="594"/>
    </location>
</feature>
<feature type="repeat" description="NHL" evidence="2">
    <location>
        <begin position="501"/>
        <end position="537"/>
    </location>
</feature>
<keyword evidence="4" id="KW-1185">Reference proteome</keyword>
<sequence length="695" mass="77740">MTQGRLTPQEHEAMLSYTQTLGRYFTALPALPSSDLERWSMNTPVGSCQDQEQRLWVTDTAHNRLLIFNHDFTQLLAQYGGYGQELGQFNMPFRLLAHPERAWIYVTDMANKRIQILDYQQGVDQIQAIADFGPDFTEPLAGPNGIVFHQGLLCIADEFYEGPDGASRLVICDEEGRYQRSIHQVHCPNSTEPLDLLWPQGLSLDAKGRIYIANTGMNNLLRCDWSGQGEVFPDTGRAVIDGLALSRDVACYQQWLLLPGAESNAIAVYHQDGQRLGALGGFFAPMQITPSAQAQQLLINEPLLGQVGLYQVDLRQLHAHRPLFPRVVRTAGDARNQQGQLHFVTALAGLIEPSSQPVSSPSPAPSASSLLPPRTGLLSSSANLMPLPSWLHLLWSWQVEWLERWQRTWWQLLTTQPEQEPSLWLLDSGNTLVRHTDPDLTGASLPLLPGTLGMASFIPKKRLWGHLQPDTPLLVTSNYLNGLITLYQLHPQLKTWVPYRFFGGFGTAPWQFERPQGIAIDPINQDILIADSGQHRIARWRITTTGICGLVSTFGQLGDQEGEFNTPSDLCFDPQGRCYVVDQFNHRIQIFNQQDVYQGQFGQPGYSTDQAEFLLPTSIAYTEDHLIVSDLVNRALKVLTLEGEPVCHYQGFGAGEDSGQLWMPYLIHAQGTTVYVPDCALNLVRVYQFNQEGSA</sequence>
<keyword evidence="1" id="KW-0677">Repeat</keyword>
<dbReference type="CDD" id="cd05819">
    <property type="entry name" value="NHL"/>
    <property type="match status" value="1"/>
</dbReference>
<dbReference type="Gene3D" id="2.120.10.30">
    <property type="entry name" value="TolB, C-terminal domain"/>
    <property type="match status" value="3"/>
</dbReference>
<dbReference type="SUPFAM" id="SSF101898">
    <property type="entry name" value="NHL repeat"/>
    <property type="match status" value="1"/>
</dbReference>
<gene>
    <name evidence="3" type="ORF">V6U78_02825</name>
</gene>
<evidence type="ECO:0000256" key="2">
    <source>
        <dbReference type="PROSITE-ProRule" id="PRU00504"/>
    </source>
</evidence>
<dbReference type="Pfam" id="PF01436">
    <property type="entry name" value="NHL"/>
    <property type="match status" value="1"/>
</dbReference>
<organism evidence="3 4">
    <name type="scientific">Marinospirillum alkalitolerans</name>
    <dbReference type="NCBI Taxonomy" id="3123374"/>
    <lineage>
        <taxon>Bacteria</taxon>
        <taxon>Pseudomonadati</taxon>
        <taxon>Pseudomonadota</taxon>
        <taxon>Gammaproteobacteria</taxon>
        <taxon>Oceanospirillales</taxon>
        <taxon>Oceanospirillaceae</taxon>
        <taxon>Marinospirillum</taxon>
    </lineage>
</organism>
<dbReference type="PANTHER" id="PTHR24104">
    <property type="entry name" value="E3 UBIQUITIN-PROTEIN LIGASE NHLRC1-RELATED"/>
    <property type="match status" value="1"/>
</dbReference>